<gene>
    <name evidence="1" type="ORF">T05_700</name>
</gene>
<name>A0A0V0UHN8_9BILA</name>
<reference evidence="1 2" key="1">
    <citation type="submission" date="2015-01" db="EMBL/GenBank/DDBJ databases">
        <title>Evolution of Trichinella species and genotypes.</title>
        <authorList>
            <person name="Korhonen P.K."/>
            <person name="Edoardo P."/>
            <person name="Giuseppe L.R."/>
            <person name="Gasser R.B."/>
        </authorList>
    </citation>
    <scope>NUCLEOTIDE SEQUENCE [LARGE SCALE GENOMIC DNA]</scope>
    <source>
        <strain evidence="1">ISS417</strain>
    </source>
</reference>
<evidence type="ECO:0000313" key="1">
    <source>
        <dbReference type="EMBL" id="KRX50645.1"/>
    </source>
</evidence>
<protein>
    <submittedName>
        <fullName evidence="1">Uncharacterized protein</fullName>
    </submittedName>
</protein>
<evidence type="ECO:0000313" key="2">
    <source>
        <dbReference type="Proteomes" id="UP000055048"/>
    </source>
</evidence>
<dbReference type="AlphaFoldDB" id="A0A0V0UHN8"/>
<accession>A0A0V0UHN8</accession>
<sequence length="190" mass="21599">MAKRRPFDKQLNADSSAISASSQKVIFTNWEQLNALTGIVVQNWQALTTTASKKCAEQMPIWLLVQYDEILFFHSSTVIFISLSLIDKRATFPMIPIYPVYHTQDIVNGENIIKSYSLLYVNGLSIIIDLQVQSVCLAFSVVSDFSCSTIEHYIEMISLLNNVEKVVKEKIRKYHNNSDAIFPEDGILKM</sequence>
<organism evidence="1 2">
    <name type="scientific">Trichinella murrelli</name>
    <dbReference type="NCBI Taxonomy" id="144512"/>
    <lineage>
        <taxon>Eukaryota</taxon>
        <taxon>Metazoa</taxon>
        <taxon>Ecdysozoa</taxon>
        <taxon>Nematoda</taxon>
        <taxon>Enoplea</taxon>
        <taxon>Dorylaimia</taxon>
        <taxon>Trichinellida</taxon>
        <taxon>Trichinellidae</taxon>
        <taxon>Trichinella</taxon>
    </lineage>
</organism>
<comment type="caution">
    <text evidence="1">The sequence shown here is derived from an EMBL/GenBank/DDBJ whole genome shotgun (WGS) entry which is preliminary data.</text>
</comment>
<dbReference type="Proteomes" id="UP000055048">
    <property type="component" value="Unassembled WGS sequence"/>
</dbReference>
<proteinExistence type="predicted"/>
<keyword evidence="2" id="KW-1185">Reference proteome</keyword>
<dbReference type="EMBL" id="JYDJ01000004">
    <property type="protein sequence ID" value="KRX50645.1"/>
    <property type="molecule type" value="Genomic_DNA"/>
</dbReference>